<dbReference type="PANTHER" id="PTHR33755">
    <property type="entry name" value="TOXIN PARE1-RELATED"/>
    <property type="match status" value="1"/>
</dbReference>
<dbReference type="InterPro" id="IPR007712">
    <property type="entry name" value="RelE/ParE_toxin"/>
</dbReference>
<evidence type="ECO:0000313" key="4">
    <source>
        <dbReference type="Proteomes" id="UP001058533"/>
    </source>
</evidence>
<name>A0ABY5L7E5_9SPHN</name>
<keyword evidence="4" id="KW-1185">Reference proteome</keyword>
<dbReference type="Pfam" id="PF05016">
    <property type="entry name" value="ParE_toxin"/>
    <property type="match status" value="1"/>
</dbReference>
<proteinExistence type="inferred from homology"/>
<gene>
    <name evidence="3" type="ORF">NMP03_01195</name>
</gene>
<evidence type="ECO:0000256" key="1">
    <source>
        <dbReference type="ARBA" id="ARBA00006226"/>
    </source>
</evidence>
<comment type="similarity">
    <text evidence="1">Belongs to the RelE toxin family.</text>
</comment>
<dbReference type="EMBL" id="CP101740">
    <property type="protein sequence ID" value="UUL82885.1"/>
    <property type="molecule type" value="Genomic_DNA"/>
</dbReference>
<dbReference type="Gene3D" id="3.30.2310.20">
    <property type="entry name" value="RelE-like"/>
    <property type="match status" value="1"/>
</dbReference>
<dbReference type="Proteomes" id="UP001058533">
    <property type="component" value="Chromosome"/>
</dbReference>
<organism evidence="3 4">
    <name type="scientific">Sphingomonas qomolangmaensis</name>
    <dbReference type="NCBI Taxonomy" id="2918765"/>
    <lineage>
        <taxon>Bacteria</taxon>
        <taxon>Pseudomonadati</taxon>
        <taxon>Pseudomonadota</taxon>
        <taxon>Alphaproteobacteria</taxon>
        <taxon>Sphingomonadales</taxon>
        <taxon>Sphingomonadaceae</taxon>
        <taxon>Sphingomonas</taxon>
    </lineage>
</organism>
<evidence type="ECO:0000256" key="2">
    <source>
        <dbReference type="ARBA" id="ARBA00022649"/>
    </source>
</evidence>
<dbReference type="InterPro" id="IPR051803">
    <property type="entry name" value="TA_system_RelE-like_toxin"/>
</dbReference>
<sequence length="91" mass="10003">MAIVSWSIAASVELQAIIDFIDLSDSPAADRLGRRLAAAARSLDTFPNRGCEIAPGIRQLSVVYPYLIRYRVAGDRFEILSVRHGARDEDG</sequence>
<reference evidence="3" key="1">
    <citation type="submission" date="2022-07" db="EMBL/GenBank/DDBJ databases">
        <title>Sphingomonas sp. nov., a novel bacterium isolated from the north slope of the Mount Everest.</title>
        <authorList>
            <person name="Cui X."/>
            <person name="Liu Y."/>
        </authorList>
    </citation>
    <scope>NUCLEOTIDE SEQUENCE</scope>
    <source>
        <strain evidence="3">S5-59</strain>
    </source>
</reference>
<evidence type="ECO:0000313" key="3">
    <source>
        <dbReference type="EMBL" id="UUL82885.1"/>
    </source>
</evidence>
<dbReference type="InterPro" id="IPR035093">
    <property type="entry name" value="RelE/ParE_toxin_dom_sf"/>
</dbReference>
<protein>
    <submittedName>
        <fullName evidence="3">Type II toxin-antitoxin system RelE/ParE family toxin</fullName>
    </submittedName>
</protein>
<accession>A0ABY5L7E5</accession>
<keyword evidence="2" id="KW-1277">Toxin-antitoxin system</keyword>
<dbReference type="RefSeq" id="WP_256506739.1">
    <property type="nucleotide sequence ID" value="NZ_CP101740.1"/>
</dbReference>